<dbReference type="Proteomes" id="UP000272888">
    <property type="component" value="Unassembled WGS sequence"/>
</dbReference>
<dbReference type="AlphaFoldDB" id="A0A3A8QV05"/>
<reference evidence="3" key="1">
    <citation type="submission" date="2018-09" db="EMBL/GenBank/DDBJ databases">
        <authorList>
            <person name="Livingstone P.G."/>
            <person name="Whitworth D.E."/>
        </authorList>
    </citation>
    <scope>NUCLEOTIDE SEQUENCE [LARGE SCALE GENOMIC DNA]</scope>
    <source>
        <strain evidence="3">CA051B</strain>
    </source>
</reference>
<evidence type="ECO:0000259" key="1">
    <source>
        <dbReference type="Pfam" id="PF15648"/>
    </source>
</evidence>
<feature type="domain" description="Tox-REase-5" evidence="1">
    <location>
        <begin position="93"/>
        <end position="159"/>
    </location>
</feature>
<organism evidence="2 3">
    <name type="scientific">Corallococcus llansteffanensis</name>
    <dbReference type="NCBI Taxonomy" id="2316731"/>
    <lineage>
        <taxon>Bacteria</taxon>
        <taxon>Pseudomonadati</taxon>
        <taxon>Myxococcota</taxon>
        <taxon>Myxococcia</taxon>
        <taxon>Myxococcales</taxon>
        <taxon>Cystobacterineae</taxon>
        <taxon>Myxococcaceae</taxon>
        <taxon>Corallococcus</taxon>
    </lineage>
</organism>
<dbReference type="InterPro" id="IPR028904">
    <property type="entry name" value="Tox-REase-5_dom"/>
</dbReference>
<dbReference type="PROSITE" id="PS51257">
    <property type="entry name" value="PROKAR_LIPOPROTEIN"/>
    <property type="match status" value="1"/>
</dbReference>
<dbReference type="Pfam" id="PF15648">
    <property type="entry name" value="Tox-REase-5"/>
    <property type="match status" value="1"/>
</dbReference>
<accession>A0A3A8QV05</accession>
<sequence length="186" mass="20337">MVKSYPLPTRMRAAITVLISTLVVAGCAGVERPAGRGGARVLRQQRMPMGTALVTARPGEQVQQAVELGLRRNPFMPEGALDYWVGGVGRKSGGVKFDGFKSGVLLEAKGPGYANKFLDSLDPKSWFKSSGAAEMVQQANRQVGRVRRMGIPIEWHVAEKRTADAIRKLLKENNISEIEVIHTLVR</sequence>
<comment type="caution">
    <text evidence="2">The sequence shown here is derived from an EMBL/GenBank/DDBJ whole genome shotgun (WGS) entry which is preliminary data.</text>
</comment>
<evidence type="ECO:0000313" key="2">
    <source>
        <dbReference type="EMBL" id="RKH66944.1"/>
    </source>
</evidence>
<evidence type="ECO:0000313" key="3">
    <source>
        <dbReference type="Proteomes" id="UP000272888"/>
    </source>
</evidence>
<dbReference type="RefSeq" id="WP_120642022.1">
    <property type="nucleotide sequence ID" value="NZ_RAWB01000022.1"/>
</dbReference>
<proteinExistence type="predicted"/>
<gene>
    <name evidence="2" type="ORF">D7V93_03610</name>
</gene>
<protein>
    <recommendedName>
        <fullName evidence="1">Tox-REase-5 domain-containing protein</fullName>
    </recommendedName>
</protein>
<name>A0A3A8QV05_9BACT</name>
<dbReference type="EMBL" id="RAWB01000022">
    <property type="protein sequence ID" value="RKH66944.1"/>
    <property type="molecule type" value="Genomic_DNA"/>
</dbReference>
<keyword evidence="3" id="KW-1185">Reference proteome</keyword>